<dbReference type="RefSeq" id="WP_344809612.1">
    <property type="nucleotide sequence ID" value="NZ_BAABAB010000050.1"/>
</dbReference>
<proteinExistence type="predicted"/>
<comment type="caution">
    <text evidence="2">The sequence shown here is derived from an EMBL/GenBank/DDBJ whole genome shotgun (WGS) entry which is preliminary data.</text>
</comment>
<evidence type="ECO:0000313" key="3">
    <source>
        <dbReference type="Proteomes" id="UP001501490"/>
    </source>
</evidence>
<dbReference type="EMBL" id="BAABAB010000050">
    <property type="protein sequence ID" value="GAA3640677.1"/>
    <property type="molecule type" value="Genomic_DNA"/>
</dbReference>
<protein>
    <submittedName>
        <fullName evidence="2">Uncharacterized protein</fullName>
    </submittedName>
</protein>
<dbReference type="Proteomes" id="UP001501490">
    <property type="component" value="Unassembled WGS sequence"/>
</dbReference>
<organism evidence="2 3">
    <name type="scientific">Microlunatus ginsengisoli</name>
    <dbReference type="NCBI Taxonomy" id="363863"/>
    <lineage>
        <taxon>Bacteria</taxon>
        <taxon>Bacillati</taxon>
        <taxon>Actinomycetota</taxon>
        <taxon>Actinomycetes</taxon>
        <taxon>Propionibacteriales</taxon>
        <taxon>Propionibacteriaceae</taxon>
        <taxon>Microlunatus</taxon>
    </lineage>
</organism>
<accession>A0ABP7AU74</accession>
<evidence type="ECO:0000313" key="2">
    <source>
        <dbReference type="EMBL" id="GAA3640677.1"/>
    </source>
</evidence>
<evidence type="ECO:0000256" key="1">
    <source>
        <dbReference type="SAM" id="MobiDB-lite"/>
    </source>
</evidence>
<reference evidence="3" key="1">
    <citation type="journal article" date="2019" name="Int. J. Syst. Evol. Microbiol.">
        <title>The Global Catalogue of Microorganisms (GCM) 10K type strain sequencing project: providing services to taxonomists for standard genome sequencing and annotation.</title>
        <authorList>
            <consortium name="The Broad Institute Genomics Platform"/>
            <consortium name="The Broad Institute Genome Sequencing Center for Infectious Disease"/>
            <person name="Wu L."/>
            <person name="Ma J."/>
        </authorList>
    </citation>
    <scope>NUCLEOTIDE SEQUENCE [LARGE SCALE GENOMIC DNA]</scope>
    <source>
        <strain evidence="3">JCM 16929</strain>
    </source>
</reference>
<feature type="region of interest" description="Disordered" evidence="1">
    <location>
        <begin position="47"/>
        <end position="77"/>
    </location>
</feature>
<gene>
    <name evidence="2" type="ORF">GCM10022236_49120</name>
</gene>
<name>A0ABP7AU74_9ACTN</name>
<keyword evidence="3" id="KW-1185">Reference proteome</keyword>
<sequence>MRITFGIDHSPELQHAFCGWWRGNGLLHLQPVGPIRVDTGRRTITFTTAMDDPEPGDIDFPERRRDSENQELTEQRTVPLLVDPPTLLWSRRREPKVA</sequence>